<dbReference type="Proteomes" id="UP000214600">
    <property type="component" value="Unassembled WGS sequence"/>
</dbReference>
<reference evidence="2 3" key="2">
    <citation type="submission" date="2017-08" db="EMBL/GenBank/DDBJ databases">
        <title>WGS of novel Burkholderia cepaca complex species.</title>
        <authorList>
            <person name="Lipuma J."/>
            <person name="Spilker T."/>
        </authorList>
    </citation>
    <scope>NUCLEOTIDE SEQUENCE [LARGE SCALE GENOMIC DNA]</scope>
    <source>
        <strain evidence="2 3">AU17325</strain>
    </source>
</reference>
<gene>
    <name evidence="2" type="ORF">CFB84_29120</name>
</gene>
<evidence type="ECO:0000259" key="1">
    <source>
        <dbReference type="Pfam" id="PF00534"/>
    </source>
</evidence>
<comment type="caution">
    <text evidence="2">The sequence shown here is derived from an EMBL/GenBank/DDBJ whole genome shotgun (WGS) entry which is preliminary data.</text>
</comment>
<dbReference type="PANTHER" id="PTHR12526:SF630">
    <property type="entry name" value="GLYCOSYLTRANSFERASE"/>
    <property type="match status" value="1"/>
</dbReference>
<organism evidence="2 3">
    <name type="scientific">Burkholderia aenigmatica</name>
    <dbReference type="NCBI Taxonomy" id="2015348"/>
    <lineage>
        <taxon>Bacteria</taxon>
        <taxon>Pseudomonadati</taxon>
        <taxon>Pseudomonadota</taxon>
        <taxon>Betaproteobacteria</taxon>
        <taxon>Burkholderiales</taxon>
        <taxon>Burkholderiaceae</taxon>
        <taxon>Burkholderia</taxon>
        <taxon>Burkholderia cepacia complex</taxon>
    </lineage>
</organism>
<feature type="domain" description="Glycosyl transferase family 1" evidence="1">
    <location>
        <begin position="220"/>
        <end position="378"/>
    </location>
</feature>
<proteinExistence type="predicted"/>
<dbReference type="Pfam" id="PF00534">
    <property type="entry name" value="Glycos_transf_1"/>
    <property type="match status" value="1"/>
</dbReference>
<dbReference type="AlphaFoldDB" id="A0A228I7M0"/>
<dbReference type="GO" id="GO:0016757">
    <property type="term" value="F:glycosyltransferase activity"/>
    <property type="evidence" value="ECO:0007669"/>
    <property type="project" value="InterPro"/>
</dbReference>
<evidence type="ECO:0000313" key="2">
    <source>
        <dbReference type="EMBL" id="OXI38423.1"/>
    </source>
</evidence>
<dbReference type="InterPro" id="IPR001296">
    <property type="entry name" value="Glyco_trans_1"/>
</dbReference>
<dbReference type="PANTHER" id="PTHR12526">
    <property type="entry name" value="GLYCOSYLTRANSFERASE"/>
    <property type="match status" value="1"/>
</dbReference>
<dbReference type="CDD" id="cd03811">
    <property type="entry name" value="GT4_GT28_WabH-like"/>
    <property type="match status" value="1"/>
</dbReference>
<accession>A0A228I7M0</accession>
<dbReference type="Gene3D" id="3.40.50.2000">
    <property type="entry name" value="Glycogen Phosphorylase B"/>
    <property type="match status" value="2"/>
</dbReference>
<name>A0A228I7M0_9BURK</name>
<keyword evidence="2" id="KW-0808">Transferase</keyword>
<protein>
    <submittedName>
        <fullName evidence="2">Glycosyltransferase</fullName>
    </submittedName>
</protein>
<dbReference type="SUPFAM" id="SSF53756">
    <property type="entry name" value="UDP-Glycosyltransferase/glycogen phosphorylase"/>
    <property type="match status" value="1"/>
</dbReference>
<dbReference type="OrthoDB" id="570545at2"/>
<evidence type="ECO:0000313" key="3">
    <source>
        <dbReference type="Proteomes" id="UP000214600"/>
    </source>
</evidence>
<dbReference type="EMBL" id="NKFA01000015">
    <property type="protein sequence ID" value="OXI38423.1"/>
    <property type="molecule type" value="Genomic_DNA"/>
</dbReference>
<dbReference type="RefSeq" id="WP_089453025.1">
    <property type="nucleotide sequence ID" value="NZ_NKFA01000015.1"/>
</dbReference>
<sequence length="422" mass="46570">MTKQGYIEGEDTRVRVLFHVTDFGNGGIESSLIQWLRILDRQRFRAVLSITYASPMLAQRFRALIPADIPIEILVGPQWLRYFQDRRHAHKLGKAGRIARDLHGALAVRPHIGRRVAELARNVDVIVDYDLSLRRLAGRFGVAWIGVNHFSFVARLGGQGRRVRRLLDQYSRYDSIAALNPQMGDEADRMFGDRLQQVTVLPNAIDIDAIRANATAPRPALPGGVPYIVSVARLDELQKDHRTLLRAYAQLVAQRDVPEHLVLAGDGAYRDELTRLAEALGIGARVHFMGQMDNPHPLMAGASILVLSSKNEGMPMVLIEALALGKAIVSTDCPTGPREILDHGRAGLLVSVGDVDALANAMAQLLSDDVLRADLAARSFDRAACFGIAESNRRLDACIDAIRVKRAGQLRQHAHTRVQRAG</sequence>
<reference evidence="3" key="1">
    <citation type="submission" date="2017-06" db="EMBL/GenBank/DDBJ databases">
        <authorList>
            <person name="LiPuma J."/>
            <person name="Spilker T."/>
        </authorList>
    </citation>
    <scope>NUCLEOTIDE SEQUENCE [LARGE SCALE GENOMIC DNA]</scope>
    <source>
        <strain evidence="3">AU17325</strain>
    </source>
</reference>